<evidence type="ECO:0000256" key="2">
    <source>
        <dbReference type="ARBA" id="ARBA00022692"/>
    </source>
</evidence>
<dbReference type="PANTHER" id="PTHR19282:SF534">
    <property type="entry name" value="TETRASPANIN FAMILY-RELATED"/>
    <property type="match status" value="1"/>
</dbReference>
<dbReference type="SUPFAM" id="SSF48652">
    <property type="entry name" value="Tetraspanin"/>
    <property type="match status" value="1"/>
</dbReference>
<sequence>MFQGQGALFLFYGVLVHHLLKNFFLDDFGLKAAGTITYLSMGVGTFLVLVSFVTNFVIMFPSTRNYGLLAIVFGCTLLFTIMFCIIGFFYTPNVNGALRVGFRQIMKNYNARSQINIYINGIHTQLKCCGSDDYTSWFQTTWAAGQIQVPESCCKRLKQCHNLEPLVISDIYEKVLTYTSSSYL</sequence>
<dbReference type="Gene3D" id="1.10.1450.10">
    <property type="entry name" value="Tetraspanin"/>
    <property type="match status" value="1"/>
</dbReference>
<keyword evidence="3 5" id="KW-1133">Transmembrane helix</keyword>
<feature type="transmembrane region" description="Helical" evidence="5">
    <location>
        <begin position="66"/>
        <end position="90"/>
    </location>
</feature>
<comment type="subcellular location">
    <subcellularLocation>
        <location evidence="1">Membrane</location>
        <topology evidence="1">Multi-pass membrane protein</topology>
    </subcellularLocation>
</comment>
<reference evidence="6 7" key="1">
    <citation type="submission" date="2021-06" db="EMBL/GenBank/DDBJ databases">
        <title>Caerostris darwini draft genome.</title>
        <authorList>
            <person name="Kono N."/>
            <person name="Arakawa K."/>
        </authorList>
    </citation>
    <scope>NUCLEOTIDE SEQUENCE [LARGE SCALE GENOMIC DNA]</scope>
</reference>
<proteinExistence type="predicted"/>
<keyword evidence="4 5" id="KW-0472">Membrane</keyword>
<feature type="transmembrane region" description="Helical" evidence="5">
    <location>
        <begin position="36"/>
        <end position="60"/>
    </location>
</feature>
<evidence type="ECO:0000313" key="7">
    <source>
        <dbReference type="Proteomes" id="UP001054837"/>
    </source>
</evidence>
<evidence type="ECO:0000256" key="5">
    <source>
        <dbReference type="SAM" id="Phobius"/>
    </source>
</evidence>
<accession>A0AAV4V7H4</accession>
<dbReference type="AlphaFoldDB" id="A0AAV4V7H4"/>
<evidence type="ECO:0000313" key="6">
    <source>
        <dbReference type="EMBL" id="GIY65993.1"/>
    </source>
</evidence>
<protein>
    <recommendedName>
        <fullName evidence="8">Tetraspanin</fullName>
    </recommendedName>
</protein>
<gene>
    <name evidence="6" type="primary">AVEN_112746_1</name>
    <name evidence="6" type="ORF">CDAR_454101</name>
</gene>
<dbReference type="GO" id="GO:0005886">
    <property type="term" value="C:plasma membrane"/>
    <property type="evidence" value="ECO:0007669"/>
    <property type="project" value="TreeGrafter"/>
</dbReference>
<evidence type="ECO:0000256" key="4">
    <source>
        <dbReference type="ARBA" id="ARBA00023136"/>
    </source>
</evidence>
<dbReference type="Pfam" id="PF00335">
    <property type="entry name" value="Tetraspanin"/>
    <property type="match status" value="1"/>
</dbReference>
<comment type="caution">
    <text evidence="6">The sequence shown here is derived from an EMBL/GenBank/DDBJ whole genome shotgun (WGS) entry which is preliminary data.</text>
</comment>
<dbReference type="InterPro" id="IPR018499">
    <property type="entry name" value="Tetraspanin/Peripherin"/>
</dbReference>
<name>A0AAV4V7H4_9ARAC</name>
<organism evidence="6 7">
    <name type="scientific">Caerostris darwini</name>
    <dbReference type="NCBI Taxonomy" id="1538125"/>
    <lineage>
        <taxon>Eukaryota</taxon>
        <taxon>Metazoa</taxon>
        <taxon>Ecdysozoa</taxon>
        <taxon>Arthropoda</taxon>
        <taxon>Chelicerata</taxon>
        <taxon>Arachnida</taxon>
        <taxon>Araneae</taxon>
        <taxon>Araneomorphae</taxon>
        <taxon>Entelegynae</taxon>
        <taxon>Araneoidea</taxon>
        <taxon>Araneidae</taxon>
        <taxon>Caerostris</taxon>
    </lineage>
</organism>
<feature type="transmembrane region" description="Helical" evidence="5">
    <location>
        <begin position="6"/>
        <end position="24"/>
    </location>
</feature>
<evidence type="ECO:0000256" key="1">
    <source>
        <dbReference type="ARBA" id="ARBA00004141"/>
    </source>
</evidence>
<keyword evidence="2 5" id="KW-0812">Transmembrane</keyword>
<dbReference type="PANTHER" id="PTHR19282">
    <property type="entry name" value="TETRASPANIN"/>
    <property type="match status" value="1"/>
</dbReference>
<dbReference type="InterPro" id="IPR008952">
    <property type="entry name" value="Tetraspanin_EC2_sf"/>
</dbReference>
<dbReference type="Proteomes" id="UP001054837">
    <property type="component" value="Unassembled WGS sequence"/>
</dbReference>
<evidence type="ECO:0000256" key="3">
    <source>
        <dbReference type="ARBA" id="ARBA00022989"/>
    </source>
</evidence>
<dbReference type="EMBL" id="BPLQ01012517">
    <property type="protein sequence ID" value="GIY65993.1"/>
    <property type="molecule type" value="Genomic_DNA"/>
</dbReference>
<keyword evidence="7" id="KW-1185">Reference proteome</keyword>
<evidence type="ECO:0008006" key="8">
    <source>
        <dbReference type="Google" id="ProtNLM"/>
    </source>
</evidence>